<dbReference type="Gene3D" id="3.40.50.1390">
    <property type="entry name" value="Resolvase, N-terminal catalytic domain"/>
    <property type="match status" value="1"/>
</dbReference>
<sequence>MDHEPADPQLAVMYCRISEDREGGGLAVERQRQDCDQLAAQLGLRVVRVYEDNDLSAYSGKPRPDYDAMLNDLRAGMAGTVLAWHTDRLHRSPVELEEYIDVCESRRIATHTVKAGLLDLTTATGRMIARQLGVQARYEVERMIERQKRAREQKIGRGEYCGGPRPFGWESDGETPIPEEIDALNEAADSVLAGASLRSIATDWGQRGIRTSTGAYFEGGSLRRVLLRPRNAGIVVHLGREAGPAIWDAAIEESKWRSVCALLKDPSRIPAASNVRRHLGSGLYVCGPCSSDMKSGSKGTGQKDYHCRANKCVSRDLIKLDDYVQLAIFGRLSRPDAAQLLAERKDPVDVRGAQETMHQARAMLDDFAAALGAGDMDMQEWRTASAAARARLRAAEAELSQAEKVNPVVGLIGAPDLDVRWAALDLSRRRSVLDFLMTVRVFPARPGRQPDGGYWDAGAIQIEWK</sequence>
<dbReference type="SMART" id="SM00857">
    <property type="entry name" value="Resolvase"/>
    <property type="match status" value="1"/>
</dbReference>
<comment type="caution">
    <text evidence="4">The sequence shown here is derived from an EMBL/GenBank/DDBJ whole genome shotgun (WGS) entry which is preliminary data.</text>
</comment>
<dbReference type="Pfam" id="PF00239">
    <property type="entry name" value="Resolvase"/>
    <property type="match status" value="1"/>
</dbReference>
<dbReference type="PANTHER" id="PTHR30461:SF23">
    <property type="entry name" value="DNA RECOMBINASE-RELATED"/>
    <property type="match status" value="1"/>
</dbReference>
<dbReference type="CDD" id="cd00338">
    <property type="entry name" value="Ser_Recombinase"/>
    <property type="match status" value="1"/>
</dbReference>
<organism evidence="4 5">
    <name type="scientific">Streptomyces violascens</name>
    <dbReference type="NCBI Taxonomy" id="67381"/>
    <lineage>
        <taxon>Bacteria</taxon>
        <taxon>Bacillati</taxon>
        <taxon>Actinomycetota</taxon>
        <taxon>Actinomycetes</taxon>
        <taxon>Kitasatosporales</taxon>
        <taxon>Streptomycetaceae</taxon>
        <taxon>Streptomyces</taxon>
    </lineage>
</organism>
<evidence type="ECO:0000313" key="4">
    <source>
        <dbReference type="EMBL" id="GHI41945.1"/>
    </source>
</evidence>
<dbReference type="PROSITE" id="PS51737">
    <property type="entry name" value="RECOMBINASE_DNA_BIND"/>
    <property type="match status" value="1"/>
</dbReference>
<dbReference type="InterPro" id="IPR050639">
    <property type="entry name" value="SSR_resolvase"/>
</dbReference>
<dbReference type="InterPro" id="IPR036162">
    <property type="entry name" value="Resolvase-like_N_sf"/>
</dbReference>
<evidence type="ECO:0000259" key="3">
    <source>
        <dbReference type="PROSITE" id="PS51737"/>
    </source>
</evidence>
<protein>
    <submittedName>
        <fullName evidence="4">Serine recombinase</fullName>
    </submittedName>
</protein>
<accession>A0ABQ3QXF2</accession>
<dbReference type="PANTHER" id="PTHR30461">
    <property type="entry name" value="DNA-INVERTASE FROM LAMBDOID PROPHAGE"/>
    <property type="match status" value="1"/>
</dbReference>
<reference evidence="4" key="1">
    <citation type="submission" date="2024-05" db="EMBL/GenBank/DDBJ databases">
        <title>Whole genome shotgun sequence of Streptomyces violascens NBRC 12920.</title>
        <authorList>
            <person name="Komaki H."/>
            <person name="Tamura T."/>
        </authorList>
    </citation>
    <scope>NUCLEOTIDE SEQUENCE</scope>
    <source>
        <strain evidence="4">NBRC 12920</strain>
    </source>
</reference>
<dbReference type="Gene3D" id="3.90.1750.20">
    <property type="entry name" value="Putative Large Serine Recombinase, Chain B, Domain 2"/>
    <property type="match status" value="1"/>
</dbReference>
<proteinExistence type="predicted"/>
<evidence type="ECO:0000256" key="1">
    <source>
        <dbReference type="SAM" id="Coils"/>
    </source>
</evidence>
<evidence type="ECO:0000313" key="5">
    <source>
        <dbReference type="Proteomes" id="UP001050808"/>
    </source>
</evidence>
<keyword evidence="5" id="KW-1185">Reference proteome</keyword>
<name>A0ABQ3QXF2_9ACTN</name>
<dbReference type="RefSeq" id="WP_189963481.1">
    <property type="nucleotide sequence ID" value="NZ_BMUA01000008.1"/>
</dbReference>
<dbReference type="SUPFAM" id="SSF53041">
    <property type="entry name" value="Resolvase-like"/>
    <property type="match status" value="1"/>
</dbReference>
<dbReference type="EMBL" id="BNDY01000017">
    <property type="protein sequence ID" value="GHI41945.1"/>
    <property type="molecule type" value="Genomic_DNA"/>
</dbReference>
<dbReference type="InterPro" id="IPR006119">
    <property type="entry name" value="Resolv_N"/>
</dbReference>
<dbReference type="Proteomes" id="UP001050808">
    <property type="component" value="Unassembled WGS sequence"/>
</dbReference>
<feature type="domain" description="Resolvase/invertase-type recombinase catalytic" evidence="2">
    <location>
        <begin position="10"/>
        <end position="158"/>
    </location>
</feature>
<dbReference type="InterPro" id="IPR011109">
    <property type="entry name" value="DNA_bind_recombinase_dom"/>
</dbReference>
<dbReference type="InterPro" id="IPR038109">
    <property type="entry name" value="DNA_bind_recomb_sf"/>
</dbReference>
<dbReference type="PROSITE" id="PS51736">
    <property type="entry name" value="RECOMBINASES_3"/>
    <property type="match status" value="1"/>
</dbReference>
<keyword evidence="1" id="KW-0175">Coiled coil</keyword>
<evidence type="ECO:0000259" key="2">
    <source>
        <dbReference type="PROSITE" id="PS51736"/>
    </source>
</evidence>
<gene>
    <name evidence="4" type="ORF">Sviol_63530</name>
</gene>
<feature type="domain" description="Recombinase" evidence="3">
    <location>
        <begin position="166"/>
        <end position="269"/>
    </location>
</feature>
<dbReference type="Pfam" id="PF07508">
    <property type="entry name" value="Recombinase"/>
    <property type="match status" value="1"/>
</dbReference>
<feature type="coiled-coil region" evidence="1">
    <location>
        <begin position="378"/>
        <end position="405"/>
    </location>
</feature>